<dbReference type="AlphaFoldDB" id="A0A918TKL1"/>
<accession>A0A918TKL1</accession>
<dbReference type="RefSeq" id="WP_189569493.1">
    <property type="nucleotide sequence ID" value="NZ_BMXI01000006.1"/>
</dbReference>
<feature type="chain" id="PRO_5037343628" description="PEP-CTERM protein-sorting domain-containing protein" evidence="1">
    <location>
        <begin position="21"/>
        <end position="355"/>
    </location>
</feature>
<feature type="signal peptide" evidence="1">
    <location>
        <begin position="1"/>
        <end position="20"/>
    </location>
</feature>
<evidence type="ECO:0000313" key="2">
    <source>
        <dbReference type="EMBL" id="GHC51323.1"/>
    </source>
</evidence>
<proteinExistence type="predicted"/>
<sequence length="355" mass="37399">MLNKRALAAASIAASTTAFGFDIRLDFTHDDYFTNSSNPYGSTGQAALQAAADELSTLIQNQLSPIATNFVSGTSGSTTTQMLTNYSVVDPSTGTTNLSVSPVGLGDEIVVYIGAHSMGAFTFAEASPGVPSLQLGGSGLGPEWPAAMASAESQMNTLFGRSSAPLQRLTGAASLGGVEANYNLEFGPVMGSMWFNDSPGDSSPGRESWEENNAYWHFDHTTPVGTGKIDLYSLALHELVHILGYGTGDNWNDFVSGQNWSGPEATALLGTGEGVLDDDGFHILTGLQSTGYLDGQTRQTVMNGSPQVGQRDQLTLLDLAFLSDMGYQISPIPEPSTSVLLAMLTLSSLTRRSRS</sequence>
<dbReference type="NCBIfam" id="TIGR02595">
    <property type="entry name" value="PEP_CTERM"/>
    <property type="match status" value="1"/>
</dbReference>
<gene>
    <name evidence="2" type="ORF">GCM10007100_16900</name>
</gene>
<dbReference type="InterPro" id="IPR013424">
    <property type="entry name" value="Ice-binding_C"/>
</dbReference>
<name>A0A918TKL1_9BACT</name>
<reference evidence="2" key="2">
    <citation type="submission" date="2020-09" db="EMBL/GenBank/DDBJ databases">
        <authorList>
            <person name="Sun Q."/>
            <person name="Kim S."/>
        </authorList>
    </citation>
    <scope>NUCLEOTIDE SEQUENCE</scope>
    <source>
        <strain evidence="2">KCTC 12988</strain>
    </source>
</reference>
<dbReference type="EMBL" id="BMXI01000006">
    <property type="protein sequence ID" value="GHC51323.1"/>
    <property type="molecule type" value="Genomic_DNA"/>
</dbReference>
<dbReference type="Proteomes" id="UP000644507">
    <property type="component" value="Unassembled WGS sequence"/>
</dbReference>
<evidence type="ECO:0008006" key="4">
    <source>
        <dbReference type="Google" id="ProtNLM"/>
    </source>
</evidence>
<evidence type="ECO:0000313" key="3">
    <source>
        <dbReference type="Proteomes" id="UP000644507"/>
    </source>
</evidence>
<protein>
    <recommendedName>
        <fullName evidence="4">PEP-CTERM protein-sorting domain-containing protein</fullName>
    </recommendedName>
</protein>
<comment type="caution">
    <text evidence="2">The sequence shown here is derived from an EMBL/GenBank/DDBJ whole genome shotgun (WGS) entry which is preliminary data.</text>
</comment>
<keyword evidence="3" id="KW-1185">Reference proteome</keyword>
<evidence type="ECO:0000256" key="1">
    <source>
        <dbReference type="SAM" id="SignalP"/>
    </source>
</evidence>
<reference evidence="2" key="1">
    <citation type="journal article" date="2014" name="Int. J. Syst. Evol. Microbiol.">
        <title>Complete genome sequence of Corynebacterium casei LMG S-19264T (=DSM 44701T), isolated from a smear-ripened cheese.</title>
        <authorList>
            <consortium name="US DOE Joint Genome Institute (JGI-PGF)"/>
            <person name="Walter F."/>
            <person name="Albersmeier A."/>
            <person name="Kalinowski J."/>
            <person name="Ruckert C."/>
        </authorList>
    </citation>
    <scope>NUCLEOTIDE SEQUENCE</scope>
    <source>
        <strain evidence="2">KCTC 12988</strain>
    </source>
</reference>
<organism evidence="2 3">
    <name type="scientific">Roseibacillus persicicus</name>
    <dbReference type="NCBI Taxonomy" id="454148"/>
    <lineage>
        <taxon>Bacteria</taxon>
        <taxon>Pseudomonadati</taxon>
        <taxon>Verrucomicrobiota</taxon>
        <taxon>Verrucomicrobiia</taxon>
        <taxon>Verrucomicrobiales</taxon>
        <taxon>Verrucomicrobiaceae</taxon>
        <taxon>Roseibacillus</taxon>
    </lineage>
</organism>
<keyword evidence="1" id="KW-0732">Signal</keyword>